<dbReference type="GO" id="GO:0005759">
    <property type="term" value="C:mitochondrial matrix"/>
    <property type="evidence" value="ECO:0007669"/>
    <property type="project" value="UniProtKB-SubCell"/>
</dbReference>
<evidence type="ECO:0000256" key="20">
    <source>
        <dbReference type="SAM" id="Phobius"/>
    </source>
</evidence>
<organism evidence="22 23">
    <name type="scientific">Ceratobasidium theobromae</name>
    <dbReference type="NCBI Taxonomy" id="1582974"/>
    <lineage>
        <taxon>Eukaryota</taxon>
        <taxon>Fungi</taxon>
        <taxon>Dikarya</taxon>
        <taxon>Basidiomycota</taxon>
        <taxon>Agaricomycotina</taxon>
        <taxon>Agaricomycetes</taxon>
        <taxon>Cantharellales</taxon>
        <taxon>Ceratobasidiaceae</taxon>
        <taxon>Ceratobasidium</taxon>
    </lineage>
</organism>
<evidence type="ECO:0000256" key="3">
    <source>
        <dbReference type="ARBA" id="ARBA00004305"/>
    </source>
</evidence>
<dbReference type="GO" id="GO:0016020">
    <property type="term" value="C:membrane"/>
    <property type="evidence" value="ECO:0007669"/>
    <property type="project" value="UniProtKB-SubCell"/>
</dbReference>
<evidence type="ECO:0000313" key="23">
    <source>
        <dbReference type="Proteomes" id="UP000383932"/>
    </source>
</evidence>
<keyword evidence="9 19" id="KW-0479">Metal-binding</keyword>
<evidence type="ECO:0000313" key="22">
    <source>
        <dbReference type="EMBL" id="KAB5594353.1"/>
    </source>
</evidence>
<evidence type="ECO:0000256" key="2">
    <source>
        <dbReference type="ARBA" id="ARBA00004141"/>
    </source>
</evidence>
<keyword evidence="23" id="KW-1185">Reference proteome</keyword>
<evidence type="ECO:0000256" key="6">
    <source>
        <dbReference type="ARBA" id="ARBA00018046"/>
    </source>
</evidence>
<dbReference type="Gene3D" id="1.10.1370.10">
    <property type="entry name" value="Neurolysin, domain 3"/>
    <property type="match status" value="1"/>
</dbReference>
<dbReference type="InterPro" id="IPR045090">
    <property type="entry name" value="Pept_M3A_M3B"/>
</dbReference>
<dbReference type="Proteomes" id="UP000383932">
    <property type="component" value="Unassembled WGS sequence"/>
</dbReference>
<feature type="transmembrane region" description="Helical" evidence="20">
    <location>
        <begin position="84"/>
        <end position="106"/>
    </location>
</feature>
<dbReference type="OrthoDB" id="17530at2759"/>
<dbReference type="CDD" id="cd06457">
    <property type="entry name" value="M3A_MIP"/>
    <property type="match status" value="1"/>
</dbReference>
<dbReference type="InterPro" id="IPR001567">
    <property type="entry name" value="Pept_M3A_M3B_dom"/>
</dbReference>
<evidence type="ECO:0000256" key="16">
    <source>
        <dbReference type="ARBA" id="ARBA00023136"/>
    </source>
</evidence>
<reference evidence="22 23" key="1">
    <citation type="journal article" date="2019" name="Fungal Biol. Biotechnol.">
        <title>Draft genome sequence of fastidious pathogen Ceratobasidium theobromae, which causes vascular-streak dieback in Theobroma cacao.</title>
        <authorList>
            <person name="Ali S.S."/>
            <person name="Asman A."/>
            <person name="Shao J."/>
            <person name="Firmansyah A.P."/>
            <person name="Susilo A.W."/>
            <person name="Rosmana A."/>
            <person name="McMahon P."/>
            <person name="Junaid M."/>
            <person name="Guest D."/>
            <person name="Kheng T.Y."/>
            <person name="Meinhardt L.W."/>
            <person name="Bailey B.A."/>
        </authorList>
    </citation>
    <scope>NUCLEOTIDE SEQUENCE [LARGE SCALE GENOMIC DNA]</scope>
    <source>
        <strain evidence="22 23">CT2</strain>
    </source>
</reference>
<evidence type="ECO:0000259" key="21">
    <source>
        <dbReference type="Pfam" id="PF01432"/>
    </source>
</evidence>
<dbReference type="InterPro" id="IPR033851">
    <property type="entry name" value="M3A_MIP"/>
</dbReference>
<dbReference type="Pfam" id="PF01432">
    <property type="entry name" value="Peptidase_M3"/>
    <property type="match status" value="1"/>
</dbReference>
<keyword evidence="12" id="KW-0809">Transit peptide</keyword>
<dbReference type="InterPro" id="IPR007568">
    <property type="entry name" value="RTA1"/>
</dbReference>
<dbReference type="InterPro" id="IPR024079">
    <property type="entry name" value="MetalloPept_cat_dom_sf"/>
</dbReference>
<feature type="transmembrane region" description="Helical" evidence="20">
    <location>
        <begin position="127"/>
        <end position="145"/>
    </location>
</feature>
<dbReference type="EC" id="3.4.24.59" evidence="5"/>
<keyword evidence="16 20" id="KW-0472">Membrane</keyword>
<keyword evidence="11 19" id="KW-0862">Zinc</keyword>
<comment type="caution">
    <text evidence="22">The sequence shown here is derived from an EMBL/GenBank/DDBJ whole genome shotgun (WGS) entry which is preliminary data.</text>
</comment>
<evidence type="ECO:0000256" key="15">
    <source>
        <dbReference type="ARBA" id="ARBA00023128"/>
    </source>
</evidence>
<dbReference type="EMBL" id="SSOP01000021">
    <property type="protein sequence ID" value="KAB5594353.1"/>
    <property type="molecule type" value="Genomic_DNA"/>
</dbReference>
<accession>A0A5N5QS07</accession>
<evidence type="ECO:0000256" key="18">
    <source>
        <dbReference type="ARBA" id="ARBA00032470"/>
    </source>
</evidence>
<dbReference type="GO" id="GO:0006518">
    <property type="term" value="P:peptide metabolic process"/>
    <property type="evidence" value="ECO:0007669"/>
    <property type="project" value="TreeGrafter"/>
</dbReference>
<feature type="domain" description="Peptidase M3A/M3B catalytic" evidence="21">
    <location>
        <begin position="565"/>
        <end position="1034"/>
    </location>
</feature>
<dbReference type="InterPro" id="IPR024077">
    <property type="entry name" value="Neurolysin/TOP_dom2"/>
</dbReference>
<dbReference type="GO" id="GO:0046872">
    <property type="term" value="F:metal ion binding"/>
    <property type="evidence" value="ECO:0007669"/>
    <property type="project" value="UniProtKB-UniRule"/>
</dbReference>
<gene>
    <name evidence="22" type="ORF">CTheo_2130</name>
</gene>
<protein>
    <recommendedName>
        <fullName evidence="6">Mitochondrial intermediate peptidase</fullName>
        <ecNumber evidence="5">3.4.24.59</ecNumber>
    </recommendedName>
    <alternativeName>
        <fullName evidence="18">Octapeptidyl aminopeptidase</fullName>
    </alternativeName>
</protein>
<evidence type="ECO:0000256" key="8">
    <source>
        <dbReference type="ARBA" id="ARBA00022692"/>
    </source>
</evidence>
<evidence type="ECO:0000256" key="7">
    <source>
        <dbReference type="ARBA" id="ARBA00022670"/>
    </source>
</evidence>
<feature type="transmembrane region" description="Helical" evidence="20">
    <location>
        <begin position="26"/>
        <end position="44"/>
    </location>
</feature>
<keyword evidence="7 19" id="KW-0645">Protease</keyword>
<dbReference type="PANTHER" id="PTHR11804">
    <property type="entry name" value="PROTEASE M3 THIMET OLIGOPEPTIDASE-RELATED"/>
    <property type="match status" value="1"/>
</dbReference>
<comment type="catalytic activity">
    <reaction evidence="1">
        <text>Release of an N-terminal octapeptide as second stage of processing of some proteins imported into the mitochondrion.</text>
        <dbReference type="EC" id="3.4.24.59"/>
    </reaction>
</comment>
<dbReference type="Pfam" id="PF04479">
    <property type="entry name" value="RTA1"/>
    <property type="match status" value="1"/>
</dbReference>
<evidence type="ECO:0000256" key="9">
    <source>
        <dbReference type="ARBA" id="ARBA00022723"/>
    </source>
</evidence>
<comment type="similarity">
    <text evidence="4 19">Belongs to the peptidase M3 family.</text>
</comment>
<feature type="transmembrane region" description="Helical" evidence="20">
    <location>
        <begin position="207"/>
        <end position="226"/>
    </location>
</feature>
<proteinExistence type="inferred from homology"/>
<feature type="transmembrane region" description="Helical" evidence="20">
    <location>
        <begin position="165"/>
        <end position="187"/>
    </location>
</feature>
<evidence type="ECO:0000256" key="13">
    <source>
        <dbReference type="ARBA" id="ARBA00022989"/>
    </source>
</evidence>
<evidence type="ECO:0000256" key="1">
    <source>
        <dbReference type="ARBA" id="ARBA00000436"/>
    </source>
</evidence>
<dbReference type="AlphaFoldDB" id="A0A5N5QS07"/>
<dbReference type="GO" id="GO:0004222">
    <property type="term" value="F:metalloendopeptidase activity"/>
    <property type="evidence" value="ECO:0007669"/>
    <property type="project" value="UniProtKB-EC"/>
</dbReference>
<sequence length="1042" mass="116176">MRAAPRMNPSNSLDLEWLGGNYNYDASVPAAALFAALFGLTLGLHIIQTIRGKCRYLIPLLIATTMEVLGYIFRILAIKKPDQLWPVIISETVIITAPAFLAANDYMIFGRIMAYVGSEYGLVGHNIITKVFVVADIIAILTQAGGASMLSGGGGSSSVKAGRTILIAGLAFQVISFGIFMFIALAFDVKTRRSLGDKMITIRPLIWAFYVSATLIIVRSIFRTIEFSTINFDFDEQQGYAITHEWLFYVFDSLLILCATTVFNLVHPSNYLPNRKGLRMDGSTYELKKFGWFRSNRLLSQPSALPSATVSSSAHSTNTTIIKYGPDDAQLPSAFDRLPQTFFDRTSRPTGLFGNYDLARPSDFIVLAERTQVYTKRLVDRIVNYGESGGSSEDLASLVGLVDRLSDTLCSVIDTAEFVRNSHPDPRWVTAANDAYESLCSWMNELNTHVGLYKSLVRLTSDSEAVTRLTPEEKQVALLFIRDFEKSGIHLPEAQRARFVTISDTILSLGRQFLTESATPRPHVKVQIQELAGVPLNVIRSLSSDANKRGEVWVTPNSWEARMLLRYARNENVRRDVFIASNVLVPEFVETLEALLKSRYDLAKLVGLPSYAAMTLGEKMARDQDSVNEFLHSLASHHRPLVEAELGMLANLKQIEHDSKTTLNICAWDRDYYIAQFASQRSSPISPVNSFFSVGTVIQGLSRLFHHIYGMSFRAEDIRPGEVWDPSVRKLAVIDESEGVVGWIYMDLFTREGKPGGAAHFTVRCSRKMRDGELMEREAEGLPPLAVDGMRLGGRDGLYQLPVVVLMCDFSAPENGTPSLLNWHEVETLFHEMGHAMHSMIGRTDYHNVSGTRCATDFVELPSILMEYFAASSPVLATYARHYTTSLPLDFSNLRAQIRAQSPVPAIETHSQILMAALDQTYHSSRGASLSTTAELVKLQKELGGIQAAPGTAWQTQFGHLFGYGASYYSYLFDRAIASQVWKKLFARDPLNREMGERYKREVLRHGGRKDPWHMLAALFDDPDLADGGARAMKRVGEWGIE</sequence>
<dbReference type="PANTHER" id="PTHR11804:SF79">
    <property type="entry name" value="MITOCHONDRIAL INTERMEDIATE PEPTIDASE"/>
    <property type="match status" value="1"/>
</dbReference>
<comment type="function">
    <text evidence="17">Cleaves proteins, imported into the mitochondrion, to their mature size. While most mitochondrial precursor proteins are processed to the mature form in one step by mitochondrial processing peptidase (MPP), the sequential cleavage by MIP of an octapeptide after initial processing by MPP is a required step for a subgroup of nuclear-encoded precursor proteins destined for the matrix or the inner membrane.</text>
</comment>
<evidence type="ECO:0000256" key="5">
    <source>
        <dbReference type="ARBA" id="ARBA00012441"/>
    </source>
</evidence>
<evidence type="ECO:0000256" key="14">
    <source>
        <dbReference type="ARBA" id="ARBA00023049"/>
    </source>
</evidence>
<dbReference type="GO" id="GO:0006627">
    <property type="term" value="P:protein processing involved in protein targeting to mitochondrion"/>
    <property type="evidence" value="ECO:0007669"/>
    <property type="project" value="TreeGrafter"/>
</dbReference>
<evidence type="ECO:0000256" key="11">
    <source>
        <dbReference type="ARBA" id="ARBA00022833"/>
    </source>
</evidence>
<name>A0A5N5QS07_9AGAM</name>
<comment type="cofactor">
    <cofactor evidence="19">
        <name>Zn(2+)</name>
        <dbReference type="ChEBI" id="CHEBI:29105"/>
    </cofactor>
    <text evidence="19">Binds 1 zinc ion.</text>
</comment>
<evidence type="ECO:0000256" key="4">
    <source>
        <dbReference type="ARBA" id="ARBA00006040"/>
    </source>
</evidence>
<keyword evidence="14 19" id="KW-0482">Metalloprotease</keyword>
<comment type="subcellular location">
    <subcellularLocation>
        <location evidence="2">Membrane</location>
        <topology evidence="2">Multi-pass membrane protein</topology>
    </subcellularLocation>
    <subcellularLocation>
        <location evidence="3">Mitochondrion matrix</location>
    </subcellularLocation>
</comment>
<evidence type="ECO:0000256" key="17">
    <source>
        <dbReference type="ARBA" id="ARBA00025208"/>
    </source>
</evidence>
<evidence type="ECO:0000256" key="10">
    <source>
        <dbReference type="ARBA" id="ARBA00022801"/>
    </source>
</evidence>
<evidence type="ECO:0000256" key="19">
    <source>
        <dbReference type="RuleBase" id="RU003435"/>
    </source>
</evidence>
<dbReference type="SUPFAM" id="SSF55486">
    <property type="entry name" value="Metalloproteases ('zincins'), catalytic domain"/>
    <property type="match status" value="1"/>
</dbReference>
<dbReference type="FunFam" id="3.40.390.10:FF:000055">
    <property type="entry name" value="Related to mitochondrial intermediate peptidase"/>
    <property type="match status" value="1"/>
</dbReference>
<keyword evidence="13 20" id="KW-1133">Transmembrane helix</keyword>
<dbReference type="Gene3D" id="3.40.390.10">
    <property type="entry name" value="Collagenase (Catalytic Domain)"/>
    <property type="match status" value="1"/>
</dbReference>
<keyword evidence="8 20" id="KW-0812">Transmembrane</keyword>
<feature type="transmembrane region" description="Helical" evidence="20">
    <location>
        <begin position="56"/>
        <end position="78"/>
    </location>
</feature>
<keyword evidence="10 19" id="KW-0378">Hydrolase</keyword>
<keyword evidence="15" id="KW-0496">Mitochondrion</keyword>
<evidence type="ECO:0000256" key="12">
    <source>
        <dbReference type="ARBA" id="ARBA00022946"/>
    </source>
</evidence>